<dbReference type="PANTHER" id="PTHR34107">
    <property type="entry name" value="SLL0198 PROTEIN-RELATED"/>
    <property type="match status" value="1"/>
</dbReference>
<dbReference type="AlphaFoldDB" id="A0A2A6RK23"/>
<gene>
    <name evidence="2" type="ORF">CJ255_09920</name>
</gene>
<evidence type="ECO:0000313" key="3">
    <source>
        <dbReference type="Proteomes" id="UP000220527"/>
    </source>
</evidence>
<dbReference type="InterPro" id="IPR012296">
    <property type="entry name" value="Nuclease_put_TT1808"/>
</dbReference>
<dbReference type="Proteomes" id="UP000220527">
    <property type="component" value="Unassembled WGS sequence"/>
</dbReference>
<evidence type="ECO:0000259" key="1">
    <source>
        <dbReference type="Pfam" id="PF05685"/>
    </source>
</evidence>
<dbReference type="InterPro" id="IPR008538">
    <property type="entry name" value="Uma2"/>
</dbReference>
<accession>A0A2A6RK23</accession>
<dbReference type="RefSeq" id="WP_097643949.1">
    <property type="nucleotide sequence ID" value="NZ_NQWI01000036.1"/>
</dbReference>
<dbReference type="EMBL" id="NQWI01000036">
    <property type="protein sequence ID" value="PDW03229.1"/>
    <property type="molecule type" value="Genomic_DNA"/>
</dbReference>
<dbReference type="PANTHER" id="PTHR34107:SF4">
    <property type="entry name" value="SLL1222 PROTEIN"/>
    <property type="match status" value="1"/>
</dbReference>
<protein>
    <recommendedName>
        <fullName evidence="1">Putative restriction endonuclease domain-containing protein</fullName>
    </recommendedName>
</protein>
<comment type="caution">
    <text evidence="2">The sequence shown here is derived from an EMBL/GenBank/DDBJ whole genome shotgun (WGS) entry which is preliminary data.</text>
</comment>
<organism evidence="2 3">
    <name type="scientific">Candidatus Viridilinea mediisalina</name>
    <dbReference type="NCBI Taxonomy" id="2024553"/>
    <lineage>
        <taxon>Bacteria</taxon>
        <taxon>Bacillati</taxon>
        <taxon>Chloroflexota</taxon>
        <taxon>Chloroflexia</taxon>
        <taxon>Chloroflexales</taxon>
        <taxon>Chloroflexineae</taxon>
        <taxon>Oscillochloridaceae</taxon>
        <taxon>Candidatus Viridilinea</taxon>
    </lineage>
</organism>
<dbReference type="Gene3D" id="3.90.1570.10">
    <property type="entry name" value="tt1808, chain A"/>
    <property type="match status" value="1"/>
</dbReference>
<dbReference type="Pfam" id="PF05685">
    <property type="entry name" value="Uma2"/>
    <property type="match status" value="1"/>
</dbReference>
<dbReference type="OrthoDB" id="9793127at2"/>
<dbReference type="SUPFAM" id="SSF52980">
    <property type="entry name" value="Restriction endonuclease-like"/>
    <property type="match status" value="1"/>
</dbReference>
<sequence>MLISDILPATSPADQIPGPPQGQWTYADYALIQAEGVRYELISGVLYMTPAPSTSHQSVSNLLATYLTLHVQLVGLGKVFSAPTDVELFPGTVVQPDILVISSSNEGCITPSRIIGPPDLVVEIVSPSTAGYDRREKQDAYAAAGVPEYWLVDPSTQTVELLILEQGSYRSQGLFRGQAQLPSRAIQHLPVAVAAFFG</sequence>
<dbReference type="InterPro" id="IPR011335">
    <property type="entry name" value="Restrct_endonuc-II-like"/>
</dbReference>
<evidence type="ECO:0000313" key="2">
    <source>
        <dbReference type="EMBL" id="PDW03229.1"/>
    </source>
</evidence>
<keyword evidence="3" id="KW-1185">Reference proteome</keyword>
<feature type="domain" description="Putative restriction endonuclease" evidence="1">
    <location>
        <begin position="30"/>
        <end position="187"/>
    </location>
</feature>
<name>A0A2A6RK23_9CHLR</name>
<dbReference type="CDD" id="cd06260">
    <property type="entry name" value="DUF820-like"/>
    <property type="match status" value="1"/>
</dbReference>
<proteinExistence type="predicted"/>
<reference evidence="3" key="1">
    <citation type="submission" date="2017-08" db="EMBL/GenBank/DDBJ databases">
        <authorList>
            <person name="Grouzdev D.S."/>
            <person name="Gaisin V.A."/>
            <person name="Rysina M.S."/>
            <person name="Gorlenko V.M."/>
        </authorList>
    </citation>
    <scope>NUCLEOTIDE SEQUENCE [LARGE SCALE GENOMIC DNA]</scope>
    <source>
        <strain evidence="3">Kir15-3F</strain>
    </source>
</reference>